<organism evidence="1 2">
    <name type="scientific">Pangasianodon gigas</name>
    <name type="common">Mekong giant catfish</name>
    <name type="synonym">Pangasius gigas</name>
    <dbReference type="NCBI Taxonomy" id="30993"/>
    <lineage>
        <taxon>Eukaryota</taxon>
        <taxon>Metazoa</taxon>
        <taxon>Chordata</taxon>
        <taxon>Craniata</taxon>
        <taxon>Vertebrata</taxon>
        <taxon>Euteleostomi</taxon>
        <taxon>Actinopterygii</taxon>
        <taxon>Neopterygii</taxon>
        <taxon>Teleostei</taxon>
        <taxon>Ostariophysi</taxon>
        <taxon>Siluriformes</taxon>
        <taxon>Pangasiidae</taxon>
        <taxon>Pangasianodon</taxon>
    </lineage>
</organism>
<gene>
    <name evidence="1" type="ORF">PGIGA_G00034340</name>
</gene>
<name>A0ACC5WYV8_PANGG</name>
<evidence type="ECO:0000313" key="2">
    <source>
        <dbReference type="Proteomes" id="UP000829447"/>
    </source>
</evidence>
<accession>A0ACC5WYV8</accession>
<evidence type="ECO:0000313" key="1">
    <source>
        <dbReference type="EMBL" id="MCI4384080.1"/>
    </source>
</evidence>
<dbReference type="Proteomes" id="UP000829447">
    <property type="component" value="Linkage Group LG12"/>
</dbReference>
<comment type="caution">
    <text evidence="1">The sequence shown here is derived from an EMBL/GenBank/DDBJ whole genome shotgun (WGS) entry which is preliminary data.</text>
</comment>
<sequence>MVSFQPFVKDIHRRGYGHQEQQQLLRPSLLRPEELSMESGIDPGQDYYTQDYYNYDHGYDLPQYGSRRKLISPAGTYDEYGEVIVEDDGSYYYSPHESEGEVSRQARRLSQTLHRPPKFSLEDHVPRPEQTKSDPAGETASFHSSNPVINLRTVMKINKLLAARKASGPPVPFHPPWKKTRIFPMMEKAQSAEPTKPTQGSDSSESGMAIDGIFFQSKEGKSTGEKLFSKQLHTHNKCQSNTSSNTDSSSDGKTSVSQESSDLEKKPYGFVSNRQQSESKVESVNAGAFLDPYLDRCAVSTILSQHPYSNQQNVAYMTNFDSDKEQEISEESETEQDDSEGESTTHTEQDSETETDTESETEKESDSDKESEDENISGSEKEAESEDLSESCCKVTGTQEFVRSVLQTMNETQSSKPRFTSSIAEISSTVGFNFTHNTYRLSEETVHKGKDKNEQKKGSKKEDDSETRNKDPKPLMGQEKDLSKSSKSQSKSSSSTGSSYIQGTTDNGNLPPIAEDEEEEMTSAGSLRSSLGNKFQGSASGAGSPEDEKEDSDTDDTFGRKKRIKLVVDREYETSSTGDDSAPESHRNRLSNVNSHSNINGSVYLAQNGSIIRTRRATHATNIKFSSPVRLGKHFKKLDKLAVTQEERVPLNSPGALGATAGEQNINTRPSSGSLASSSIGPESIACKYNVATASSEITQNVEEQESTVDNAEVREMLGSHSDRTQSDEEELWMGPWNNLHIPMTKL</sequence>
<proteinExistence type="predicted"/>
<reference evidence="1 2" key="1">
    <citation type="journal article" date="2022" name="bioRxiv">
        <title>An ancient truncated duplication of the anti-Mullerian hormone receptor type 2 gene is a potential conserved master sex determinant in the Pangasiidae catfish family.</title>
        <authorList>
            <person name="Wen M."/>
            <person name="Pan Q."/>
            <person name="Jouanno E."/>
            <person name="Montfort J."/>
            <person name="Zahm M."/>
            <person name="Cabau C."/>
            <person name="Klopp C."/>
            <person name="Iampietro C."/>
            <person name="Roques C."/>
            <person name="Bouchez O."/>
            <person name="Castinel A."/>
            <person name="Donnadieu C."/>
            <person name="Parrinello H."/>
            <person name="Poncet C."/>
            <person name="Belmonte E."/>
            <person name="Gautier V."/>
            <person name="Avarre J.-C."/>
            <person name="Dugue R."/>
            <person name="Gustiano R."/>
            <person name="Ha T.T.T."/>
            <person name="Campet M."/>
            <person name="Sriphairoj K."/>
            <person name="Ribolli J."/>
            <person name="de Almeida F.L."/>
            <person name="Desvignes T."/>
            <person name="Postlethwait J.H."/>
            <person name="Bucao C.F."/>
            <person name="Robinson-Rechavi M."/>
            <person name="Bobe J."/>
            <person name="Herpin A."/>
            <person name="Guiguen Y."/>
        </authorList>
    </citation>
    <scope>NUCLEOTIDE SEQUENCE [LARGE SCALE GENOMIC DNA]</scope>
    <source>
        <strain evidence="1">YG-Dec2019</strain>
    </source>
</reference>
<keyword evidence="2" id="KW-1185">Reference proteome</keyword>
<protein>
    <submittedName>
        <fullName evidence="1">Uncharacterized protein</fullName>
    </submittedName>
</protein>
<dbReference type="EMBL" id="CM040465">
    <property type="protein sequence ID" value="MCI4384080.1"/>
    <property type="molecule type" value="Genomic_DNA"/>
</dbReference>